<dbReference type="InterPro" id="IPR010982">
    <property type="entry name" value="Lambda_DNA-bd_dom_sf"/>
</dbReference>
<dbReference type="Gene3D" id="3.40.50.2300">
    <property type="match status" value="2"/>
</dbReference>
<dbReference type="Gene3D" id="1.10.260.40">
    <property type="entry name" value="lambda repressor-like DNA-binding domains"/>
    <property type="match status" value="1"/>
</dbReference>
<dbReference type="CDD" id="cd06267">
    <property type="entry name" value="PBP1_LacI_sugar_binding-like"/>
    <property type="match status" value="1"/>
</dbReference>
<dbReference type="PANTHER" id="PTHR30146">
    <property type="entry name" value="LACI-RELATED TRANSCRIPTIONAL REPRESSOR"/>
    <property type="match status" value="1"/>
</dbReference>
<dbReference type="Pfam" id="PF13377">
    <property type="entry name" value="Peripla_BP_3"/>
    <property type="match status" value="1"/>
</dbReference>
<dbReference type="SMART" id="SM00354">
    <property type="entry name" value="HTH_LACI"/>
    <property type="match status" value="1"/>
</dbReference>
<evidence type="ECO:0000313" key="6">
    <source>
        <dbReference type="Proteomes" id="UP001165395"/>
    </source>
</evidence>
<keyword evidence="2" id="KW-0238">DNA-binding</keyword>
<dbReference type="Pfam" id="PF00356">
    <property type="entry name" value="LacI"/>
    <property type="match status" value="1"/>
</dbReference>
<dbReference type="SUPFAM" id="SSF53822">
    <property type="entry name" value="Periplasmic binding protein-like I"/>
    <property type="match status" value="1"/>
</dbReference>
<dbReference type="Proteomes" id="UP001165395">
    <property type="component" value="Unassembled WGS sequence"/>
</dbReference>
<reference evidence="5" key="1">
    <citation type="submission" date="2021-10" db="EMBL/GenBank/DDBJ databases">
        <title>The complete genome sequence of Leeia sp. TBRC 13508.</title>
        <authorList>
            <person name="Charoenyingcharoen P."/>
            <person name="Yukphan P."/>
        </authorList>
    </citation>
    <scope>NUCLEOTIDE SEQUENCE</scope>
    <source>
        <strain evidence="5">TBRC 13508</strain>
    </source>
</reference>
<dbReference type="InterPro" id="IPR046335">
    <property type="entry name" value="LacI/GalR-like_sensor"/>
</dbReference>
<comment type="caution">
    <text evidence="5">The sequence shown here is derived from an EMBL/GenBank/DDBJ whole genome shotgun (WGS) entry which is preliminary data.</text>
</comment>
<name>A0ABS8DAR5_9NEIS</name>
<protein>
    <submittedName>
        <fullName evidence="5">LacI family transcriptional regulator</fullName>
    </submittedName>
</protein>
<dbReference type="EMBL" id="JAJBZT010000015">
    <property type="protein sequence ID" value="MCB6185304.1"/>
    <property type="molecule type" value="Genomic_DNA"/>
</dbReference>
<keyword evidence="1" id="KW-0805">Transcription regulation</keyword>
<dbReference type="PANTHER" id="PTHR30146:SF109">
    <property type="entry name" value="HTH-TYPE TRANSCRIPTIONAL REGULATOR GALS"/>
    <property type="match status" value="1"/>
</dbReference>
<dbReference type="SUPFAM" id="SSF47413">
    <property type="entry name" value="lambda repressor-like DNA-binding domains"/>
    <property type="match status" value="1"/>
</dbReference>
<gene>
    <name evidence="5" type="ORF">LIN78_17290</name>
</gene>
<accession>A0ABS8DAR5</accession>
<evidence type="ECO:0000256" key="3">
    <source>
        <dbReference type="ARBA" id="ARBA00023163"/>
    </source>
</evidence>
<organism evidence="5 6">
    <name type="scientific">Leeia speluncae</name>
    <dbReference type="NCBI Taxonomy" id="2884804"/>
    <lineage>
        <taxon>Bacteria</taxon>
        <taxon>Pseudomonadati</taxon>
        <taxon>Pseudomonadota</taxon>
        <taxon>Betaproteobacteria</taxon>
        <taxon>Neisseriales</taxon>
        <taxon>Leeiaceae</taxon>
        <taxon>Leeia</taxon>
    </lineage>
</organism>
<proteinExistence type="predicted"/>
<evidence type="ECO:0000256" key="1">
    <source>
        <dbReference type="ARBA" id="ARBA00023015"/>
    </source>
</evidence>
<dbReference type="PROSITE" id="PS50932">
    <property type="entry name" value="HTH_LACI_2"/>
    <property type="match status" value="1"/>
</dbReference>
<keyword evidence="3" id="KW-0804">Transcription</keyword>
<dbReference type="CDD" id="cd01392">
    <property type="entry name" value="HTH_LacI"/>
    <property type="match status" value="1"/>
</dbReference>
<dbReference type="RefSeq" id="WP_227182135.1">
    <property type="nucleotide sequence ID" value="NZ_JAJBZT010000015.1"/>
</dbReference>
<feature type="domain" description="HTH lacI-type" evidence="4">
    <location>
        <begin position="3"/>
        <end position="46"/>
    </location>
</feature>
<sequence length="330" mass="36375">MSATVRDIAKVAGVSIGTVSRALKNQAGLTESTRLKIHQVASEMGYNFNKLRNDRIRKVCFIIHRQHNTLASYPFYASVLQGAEHVCHQHELALSFLSLGPADPIQNQIKRHEPDAIICAGFFEPDVLRLIQKLGKPVVLLDNTSDELTHLNPDNRQGAMLATDHLIKLGRRRIAFISGSQAHYSIRERVHGYHKSLFNHQLLADPDLFVTINDALPLDSATEEVTAQLLALPTPPDAIVCYNDAVALAAMRACQQKGYSIPKDIAVIGFDDIDAAQHANPPLSTIRIEKGELGKLGVESLLNLSTDKLSMVLPVSLCIRQSTQPTLFKE</sequence>
<dbReference type="InterPro" id="IPR028082">
    <property type="entry name" value="Peripla_BP_I"/>
</dbReference>
<dbReference type="PROSITE" id="PS00356">
    <property type="entry name" value="HTH_LACI_1"/>
    <property type="match status" value="1"/>
</dbReference>
<evidence type="ECO:0000259" key="4">
    <source>
        <dbReference type="PROSITE" id="PS50932"/>
    </source>
</evidence>
<dbReference type="InterPro" id="IPR000843">
    <property type="entry name" value="HTH_LacI"/>
</dbReference>
<evidence type="ECO:0000313" key="5">
    <source>
        <dbReference type="EMBL" id="MCB6185304.1"/>
    </source>
</evidence>
<keyword evidence="6" id="KW-1185">Reference proteome</keyword>
<evidence type="ECO:0000256" key="2">
    <source>
        <dbReference type="ARBA" id="ARBA00023125"/>
    </source>
</evidence>